<dbReference type="EMBL" id="JABSND010000006">
    <property type="protein sequence ID" value="KAI6304219.1"/>
    <property type="molecule type" value="Genomic_DNA"/>
</dbReference>
<feature type="transmembrane region" description="Helical" evidence="6">
    <location>
        <begin position="241"/>
        <end position="265"/>
    </location>
</feature>
<evidence type="ECO:0000256" key="3">
    <source>
        <dbReference type="ARBA" id="ARBA00022989"/>
    </source>
</evidence>
<dbReference type="InterPro" id="IPR001902">
    <property type="entry name" value="SLC26A/SulP_fam"/>
</dbReference>
<feature type="transmembrane region" description="Helical" evidence="6">
    <location>
        <begin position="327"/>
        <end position="346"/>
    </location>
</feature>
<dbReference type="InterPro" id="IPR018045">
    <property type="entry name" value="S04_transporter_CS"/>
</dbReference>
<evidence type="ECO:0000256" key="1">
    <source>
        <dbReference type="ARBA" id="ARBA00004141"/>
    </source>
</evidence>
<feature type="transmembrane region" description="Helical" evidence="6">
    <location>
        <begin position="382"/>
        <end position="401"/>
    </location>
</feature>
<dbReference type="InterPro" id="IPR011547">
    <property type="entry name" value="SLC26A/SulP_dom"/>
</dbReference>
<dbReference type="PANTHER" id="PTHR11814">
    <property type="entry name" value="SULFATE TRANSPORTER"/>
    <property type="match status" value="1"/>
</dbReference>
<name>A0ABQ8P0L2_PYRGI</name>
<reference evidence="8" key="1">
    <citation type="submission" date="2021-01" db="EMBL/GenBank/DDBJ databases">
        <title>Deciphering the adaptive evolutionary patterns associated with biogeogrpahic diversity in the finger millet blast pathogen Magnaporthe oryzae in Eastern Africa.</title>
        <authorList>
            <person name="Onyema G."/>
            <person name="Shittu T.A."/>
            <person name="Dodsworth S."/>
            <person name="Devilliers S."/>
            <person name="Muthumeenakshi S."/>
            <person name="Sreenivasaprasad S."/>
        </authorList>
    </citation>
    <scope>NUCLEOTIDE SEQUENCE</scope>
    <source>
        <strain evidence="8">D15/s37</strain>
    </source>
</reference>
<evidence type="ECO:0000256" key="6">
    <source>
        <dbReference type="SAM" id="Phobius"/>
    </source>
</evidence>
<dbReference type="InterPro" id="IPR002645">
    <property type="entry name" value="STAS_dom"/>
</dbReference>
<dbReference type="PROSITE" id="PS50801">
    <property type="entry name" value="STAS"/>
    <property type="match status" value="1"/>
</dbReference>
<accession>A0ABQ8P0L2</accession>
<dbReference type="Proteomes" id="UP001059893">
    <property type="component" value="Unassembled WGS sequence"/>
</dbReference>
<dbReference type="InterPro" id="IPR036513">
    <property type="entry name" value="STAS_dom_sf"/>
</dbReference>
<feature type="compositionally biased region" description="Basic and acidic residues" evidence="5">
    <location>
        <begin position="573"/>
        <end position="582"/>
    </location>
</feature>
<gene>
    <name evidence="8" type="ORF">MCOR33_000734</name>
</gene>
<proteinExistence type="predicted"/>
<comment type="caution">
    <text evidence="8">The sequence shown here is derived from an EMBL/GenBank/DDBJ whole genome shotgun (WGS) entry which is preliminary data.</text>
</comment>
<organism evidence="8 9">
    <name type="scientific">Pyricularia grisea</name>
    <name type="common">Crabgrass-specific blast fungus</name>
    <name type="synonym">Magnaporthe grisea</name>
    <dbReference type="NCBI Taxonomy" id="148305"/>
    <lineage>
        <taxon>Eukaryota</taxon>
        <taxon>Fungi</taxon>
        <taxon>Dikarya</taxon>
        <taxon>Ascomycota</taxon>
        <taxon>Pezizomycotina</taxon>
        <taxon>Sordariomycetes</taxon>
        <taxon>Sordariomycetidae</taxon>
        <taxon>Magnaporthales</taxon>
        <taxon>Pyriculariaceae</taxon>
        <taxon>Pyricularia</taxon>
    </lineage>
</organism>
<protein>
    <recommendedName>
        <fullName evidence="7">STAS domain-containing protein</fullName>
    </recommendedName>
</protein>
<keyword evidence="2 6" id="KW-0812">Transmembrane</keyword>
<feature type="domain" description="STAS" evidence="7">
    <location>
        <begin position="699"/>
        <end position="756"/>
    </location>
</feature>
<feature type="transmembrane region" description="Helical" evidence="6">
    <location>
        <begin position="508"/>
        <end position="526"/>
    </location>
</feature>
<feature type="transmembrane region" description="Helical" evidence="6">
    <location>
        <begin position="285"/>
        <end position="306"/>
    </location>
</feature>
<comment type="subcellular location">
    <subcellularLocation>
        <location evidence="1">Membrane</location>
        <topology evidence="1">Multi-pass membrane protein</topology>
    </subcellularLocation>
</comment>
<dbReference type="PROSITE" id="PS01130">
    <property type="entry name" value="SLC26A"/>
    <property type="match status" value="1"/>
</dbReference>
<sequence>MRVLLFFHLPHFRPRCLIYSATRVSSSNFANLLPTQRGKTTTVAPKMGMRVAAKAVGIDQDAKSRHLPDDLKARALGAVMPLDPFFEEDPTVKEWLLEQRPTLAGTSRYIASLFPFVRWIGHYNLQWLMGDVIGGITLGFVVVPQAMAYAILAGLRPEFGLYTSFTGAALYWLFGTSKDIAIGATAVVSLLVGKIIEAARAENPEFAPEEVSKTIAALSGCFLLVFGMLRLDWLIEFIPHVAIASFVTGASVTITISQMPTVLGIADKINTRDAPYAVFVNTCRALPKATVGAAVGLTAILILHVIKSFCARMAVKQKHKAKMWDTISSIRMTFVILLYTLISFIVNRGLSPEEAKFKILGPVPTGFQAAGTPSFNPDLVKLLIPQLPALLIILIIEHIAIGKSFARLNNYTIVPSQEIISIGAANLLGPFLGGYAATGSFSGTAILSKAGVRTPLAGVFNGLILILALYALTSVFYFIPSAALAGLIVHCVSNLITPPATLVKYWQLAPLDVFIYFVGVFLSIFLSLETGIYATVGLSFLILLLRIARSQGRFLGRARMHVLSSHSKGGGRRPSDASEHWEQGLPSQSSQHSSSLGHGWVNNGREVFLPLDRRDGSNPAVDVSSVHPGVFIYRFTEGCTYLNQAQCVDHIVAHITSHTRKTNMNEYKRPGDRPWNEAAVKKTDQPSDYPNEQNLPLLRAVICDFNTVNHVDSSAVEGLMDMRAQLDRWAAPAAVEWHLAGVRSRWTRRALVAAGFGYPSAVTSGGFWIPGFDVGATSSGDTATVVAEPPRKHPVSRADQECADIADATTRVNSVEDLADCELGLGDRLSSSGTATPGSVAGHLRHVCDEGHAGACDGACRGKYAPVFGIDRPFFHVDLVSAVSNAVESARWRDKIGEAGQC</sequence>
<evidence type="ECO:0000256" key="2">
    <source>
        <dbReference type="ARBA" id="ARBA00022692"/>
    </source>
</evidence>
<feature type="compositionally biased region" description="Low complexity" evidence="5">
    <location>
        <begin position="583"/>
        <end position="596"/>
    </location>
</feature>
<feature type="transmembrane region" description="Helical" evidence="6">
    <location>
        <begin position="132"/>
        <end position="153"/>
    </location>
</feature>
<feature type="region of interest" description="Disordered" evidence="5">
    <location>
        <begin position="564"/>
        <end position="596"/>
    </location>
</feature>
<evidence type="ECO:0000313" key="9">
    <source>
        <dbReference type="Proteomes" id="UP001059893"/>
    </source>
</evidence>
<evidence type="ECO:0000256" key="5">
    <source>
        <dbReference type="SAM" id="MobiDB-lite"/>
    </source>
</evidence>
<dbReference type="NCBIfam" id="TIGR00815">
    <property type="entry name" value="sulP"/>
    <property type="match status" value="1"/>
</dbReference>
<feature type="transmembrane region" description="Helical" evidence="6">
    <location>
        <begin position="450"/>
        <end position="471"/>
    </location>
</feature>
<dbReference type="Gene3D" id="3.30.750.24">
    <property type="entry name" value="STAS domain"/>
    <property type="match status" value="1"/>
</dbReference>
<evidence type="ECO:0000256" key="4">
    <source>
        <dbReference type="ARBA" id="ARBA00023136"/>
    </source>
</evidence>
<keyword evidence="9" id="KW-1185">Reference proteome</keyword>
<evidence type="ECO:0000313" key="8">
    <source>
        <dbReference type="EMBL" id="KAI6304219.1"/>
    </source>
</evidence>
<keyword evidence="3 6" id="KW-1133">Transmembrane helix</keyword>
<keyword evidence="4 6" id="KW-0472">Membrane</keyword>
<dbReference type="Pfam" id="PF00916">
    <property type="entry name" value="Sulfate_transp"/>
    <property type="match status" value="1"/>
</dbReference>
<evidence type="ECO:0000259" key="7">
    <source>
        <dbReference type="PROSITE" id="PS50801"/>
    </source>
</evidence>